<dbReference type="GO" id="GO:0004812">
    <property type="term" value="F:aminoacyl-tRNA ligase activity"/>
    <property type="evidence" value="ECO:0007669"/>
    <property type="project" value="UniProtKB-KW"/>
</dbReference>
<dbReference type="EMBL" id="SMOL01000165">
    <property type="protein sequence ID" value="KAB2623867.1"/>
    <property type="molecule type" value="Genomic_DNA"/>
</dbReference>
<accession>A0A5N5HAB3</accession>
<keyword evidence="1" id="KW-0030">Aminoacyl-tRNA synthetase</keyword>
<reference evidence="1 2" key="1">
    <citation type="submission" date="2019-09" db="EMBL/GenBank/DDBJ databases">
        <authorList>
            <person name="Ou C."/>
        </authorList>
    </citation>
    <scope>NUCLEOTIDE SEQUENCE [LARGE SCALE GENOMIC DNA]</scope>
    <source>
        <strain evidence="1">S2</strain>
        <tissue evidence="1">Leaf</tissue>
    </source>
</reference>
<organism evidence="1 2">
    <name type="scientific">Pyrus ussuriensis x Pyrus communis</name>
    <dbReference type="NCBI Taxonomy" id="2448454"/>
    <lineage>
        <taxon>Eukaryota</taxon>
        <taxon>Viridiplantae</taxon>
        <taxon>Streptophyta</taxon>
        <taxon>Embryophyta</taxon>
        <taxon>Tracheophyta</taxon>
        <taxon>Spermatophyta</taxon>
        <taxon>Magnoliopsida</taxon>
        <taxon>eudicotyledons</taxon>
        <taxon>Gunneridae</taxon>
        <taxon>Pentapetalae</taxon>
        <taxon>rosids</taxon>
        <taxon>fabids</taxon>
        <taxon>Rosales</taxon>
        <taxon>Rosaceae</taxon>
        <taxon>Amygdaloideae</taxon>
        <taxon>Maleae</taxon>
        <taxon>Pyrus</taxon>
    </lineage>
</organism>
<dbReference type="Proteomes" id="UP000327157">
    <property type="component" value="Unassembled WGS sequence"/>
</dbReference>
<name>A0A5N5HAB3_9ROSA</name>
<evidence type="ECO:0000313" key="1">
    <source>
        <dbReference type="EMBL" id="KAB2623867.1"/>
    </source>
</evidence>
<sequence length="76" mass="8611">MPTKQLFYGDIHECFSTGFAEAEAILKEWGQIEDGDERQNWIVCLISWTEPMKGSLGANAPIKERAQNLWGSPKQL</sequence>
<keyword evidence="1" id="KW-0436">Ligase</keyword>
<dbReference type="AlphaFoldDB" id="A0A5N5HAB3"/>
<keyword evidence="2" id="KW-1185">Reference proteome</keyword>
<proteinExistence type="predicted"/>
<gene>
    <name evidence="1" type="ORF">D8674_040317</name>
</gene>
<comment type="caution">
    <text evidence="1">The sequence shown here is derived from an EMBL/GenBank/DDBJ whole genome shotgun (WGS) entry which is preliminary data.</text>
</comment>
<protein>
    <submittedName>
        <fullName evidence="1">Prolyl-tRNA synthetase associated domain-containing protein 1</fullName>
    </submittedName>
</protein>
<reference evidence="1 2" key="2">
    <citation type="submission" date="2019-11" db="EMBL/GenBank/DDBJ databases">
        <title>A de novo genome assembly of a pear dwarfing rootstock.</title>
        <authorList>
            <person name="Wang F."/>
            <person name="Wang J."/>
            <person name="Li S."/>
            <person name="Zhang Y."/>
            <person name="Fang M."/>
            <person name="Ma L."/>
            <person name="Zhao Y."/>
            <person name="Jiang S."/>
        </authorList>
    </citation>
    <scope>NUCLEOTIDE SEQUENCE [LARGE SCALE GENOMIC DNA]</scope>
    <source>
        <strain evidence="1">S2</strain>
        <tissue evidence="1">Leaf</tissue>
    </source>
</reference>
<evidence type="ECO:0000313" key="2">
    <source>
        <dbReference type="Proteomes" id="UP000327157"/>
    </source>
</evidence>